<dbReference type="Proteomes" id="UP001279734">
    <property type="component" value="Unassembled WGS sequence"/>
</dbReference>
<accession>A0AAD3TM99</accession>
<reference evidence="1" key="1">
    <citation type="submission" date="2023-05" db="EMBL/GenBank/DDBJ databases">
        <title>Nepenthes gracilis genome sequencing.</title>
        <authorList>
            <person name="Fukushima K."/>
        </authorList>
    </citation>
    <scope>NUCLEOTIDE SEQUENCE</scope>
    <source>
        <strain evidence="1">SING2019-196</strain>
    </source>
</reference>
<organism evidence="1 2">
    <name type="scientific">Nepenthes gracilis</name>
    <name type="common">Slender pitcher plant</name>
    <dbReference type="NCBI Taxonomy" id="150966"/>
    <lineage>
        <taxon>Eukaryota</taxon>
        <taxon>Viridiplantae</taxon>
        <taxon>Streptophyta</taxon>
        <taxon>Embryophyta</taxon>
        <taxon>Tracheophyta</taxon>
        <taxon>Spermatophyta</taxon>
        <taxon>Magnoliopsida</taxon>
        <taxon>eudicotyledons</taxon>
        <taxon>Gunneridae</taxon>
        <taxon>Pentapetalae</taxon>
        <taxon>Caryophyllales</taxon>
        <taxon>Nepenthaceae</taxon>
        <taxon>Nepenthes</taxon>
    </lineage>
</organism>
<sequence length="91" mass="10433">MPGYVPLSAPMPWSKDRLLGSLSAMHLAKLEPLTLRFHRCRSQPLDVVRRYADLRRLLLPSAQRDGSILTDRLICRKNVAYPFCTGLWRLG</sequence>
<evidence type="ECO:0000313" key="2">
    <source>
        <dbReference type="Proteomes" id="UP001279734"/>
    </source>
</evidence>
<evidence type="ECO:0000313" key="1">
    <source>
        <dbReference type="EMBL" id="GMH32062.1"/>
    </source>
</evidence>
<protein>
    <submittedName>
        <fullName evidence="1">Uncharacterized protein</fullName>
    </submittedName>
</protein>
<dbReference type="AlphaFoldDB" id="A0AAD3TM99"/>
<proteinExistence type="predicted"/>
<keyword evidence="2" id="KW-1185">Reference proteome</keyword>
<name>A0AAD3TM99_NEPGR</name>
<comment type="caution">
    <text evidence="1">The sequence shown here is derived from an EMBL/GenBank/DDBJ whole genome shotgun (WGS) entry which is preliminary data.</text>
</comment>
<dbReference type="EMBL" id="BSYO01000054">
    <property type="protein sequence ID" value="GMH32062.1"/>
    <property type="molecule type" value="Genomic_DNA"/>
</dbReference>
<gene>
    <name evidence="1" type="ORF">Nepgr_033906</name>
</gene>